<dbReference type="Gene3D" id="1.20.1250.20">
    <property type="entry name" value="MFS general substrate transporter like domains"/>
    <property type="match status" value="1"/>
</dbReference>
<dbReference type="GO" id="GO:0016020">
    <property type="term" value="C:membrane"/>
    <property type="evidence" value="ECO:0007669"/>
    <property type="project" value="UniProtKB-SubCell"/>
</dbReference>
<feature type="transmembrane region" description="Helical" evidence="6">
    <location>
        <begin position="99"/>
        <end position="118"/>
    </location>
</feature>
<feature type="transmembrane region" description="Helical" evidence="6">
    <location>
        <begin position="409"/>
        <end position="432"/>
    </location>
</feature>
<comment type="caution">
    <text evidence="8">The sequence shown here is derived from an EMBL/GenBank/DDBJ whole genome shotgun (WGS) entry which is preliminary data.</text>
</comment>
<comment type="similarity">
    <text evidence="2">Belongs to the major facilitator superfamily. Sugar transporter (TC 2.A.1.1) family.</text>
</comment>
<dbReference type="InterPro" id="IPR050360">
    <property type="entry name" value="MFS_Sugar_Transporters"/>
</dbReference>
<dbReference type="GO" id="GO:0005351">
    <property type="term" value="F:carbohydrate:proton symporter activity"/>
    <property type="evidence" value="ECO:0007669"/>
    <property type="project" value="TreeGrafter"/>
</dbReference>
<dbReference type="InterPro" id="IPR005829">
    <property type="entry name" value="Sugar_transporter_CS"/>
</dbReference>
<dbReference type="InterPro" id="IPR036259">
    <property type="entry name" value="MFS_trans_sf"/>
</dbReference>
<dbReference type="Proteomes" id="UP001302745">
    <property type="component" value="Unassembled WGS sequence"/>
</dbReference>
<feature type="transmembrane region" description="Helical" evidence="6">
    <location>
        <begin position="341"/>
        <end position="362"/>
    </location>
</feature>
<evidence type="ECO:0000256" key="4">
    <source>
        <dbReference type="ARBA" id="ARBA00022989"/>
    </source>
</evidence>
<dbReference type="AlphaFoldDB" id="A0AAN6VC04"/>
<feature type="transmembrane region" description="Helical" evidence="6">
    <location>
        <begin position="310"/>
        <end position="329"/>
    </location>
</feature>
<evidence type="ECO:0000256" key="1">
    <source>
        <dbReference type="ARBA" id="ARBA00004141"/>
    </source>
</evidence>
<feature type="transmembrane region" description="Helical" evidence="6">
    <location>
        <begin position="444"/>
        <end position="462"/>
    </location>
</feature>
<protein>
    <submittedName>
        <fullName evidence="8">Maltose permease MAL31</fullName>
    </submittedName>
</protein>
<keyword evidence="4 6" id="KW-1133">Transmembrane helix</keyword>
<keyword evidence="9" id="KW-1185">Reference proteome</keyword>
<sequence>MTVPGTAHRSRLLAEKRVVFICFLIALGQFQYGYDSAAIAGFQSMPGFLQVYGYVDPTNPIGLNISTDVQRLIQSLMNVGGFLSAVLIYVSHTRVSRRVGLWTGCLLAFVSISLQLGLTNLAGLYAGRLLLGMSNGFLIPYCVTYMAESAPSLLRGPIVGMSTFQTSLGALFGILVDNYCAPYGGHVSWQIPLAVMYIVPAFLTVLLLFLPDTPRFYVTQGQDEKAMRAIRRLRGITDEAVIRAEVEDIKSAYLMEQEMHSGVHLSDMFKGPDLRRTLLSYGANIGGTATGVTFMAGFSVYLFVQARVGSPFAWVMISLAIALTGNMAAFPAMRYFGRRELLVVTSMVSSAMMFGMAIVYTVSGGRSSDASKALVGLSIVYTWVYGLGQGPVLWALGTEIPSQRLRSQTVGTASGLNFVVGWLVSFFTPYFINPDQLGWGPKYGYIWGGSNLILAVWAFLFVPETKGRSLEQLDELFEKGVGARKFSTFVLERQLVDDFPGETDRKENRGVEDGEAAVVRIEDSEREK</sequence>
<evidence type="ECO:0000259" key="7">
    <source>
        <dbReference type="PROSITE" id="PS50850"/>
    </source>
</evidence>
<feature type="transmembrane region" description="Helical" evidence="6">
    <location>
        <begin position="374"/>
        <end position="397"/>
    </location>
</feature>
<feature type="transmembrane region" description="Helical" evidence="6">
    <location>
        <begin position="18"/>
        <end position="34"/>
    </location>
</feature>
<accession>A0AAN6VC04</accession>
<reference evidence="8" key="2">
    <citation type="submission" date="2023-05" db="EMBL/GenBank/DDBJ databases">
        <authorList>
            <consortium name="Lawrence Berkeley National Laboratory"/>
            <person name="Steindorff A."/>
            <person name="Hensen N."/>
            <person name="Bonometti L."/>
            <person name="Westerberg I."/>
            <person name="Brannstrom I.O."/>
            <person name="Guillou S."/>
            <person name="Cros-Aarteil S."/>
            <person name="Calhoun S."/>
            <person name="Haridas S."/>
            <person name="Kuo A."/>
            <person name="Mondo S."/>
            <person name="Pangilinan J."/>
            <person name="Riley R."/>
            <person name="Labutti K."/>
            <person name="Andreopoulos B."/>
            <person name="Lipzen A."/>
            <person name="Chen C."/>
            <person name="Yanf M."/>
            <person name="Daum C."/>
            <person name="Ng V."/>
            <person name="Clum A."/>
            <person name="Ohm R."/>
            <person name="Martin F."/>
            <person name="Silar P."/>
            <person name="Natvig D."/>
            <person name="Lalanne C."/>
            <person name="Gautier V."/>
            <person name="Ament-Velasquez S.L."/>
            <person name="Kruys A."/>
            <person name="Hutchinson M.I."/>
            <person name="Powell A.J."/>
            <person name="Barry K."/>
            <person name="Miller A.N."/>
            <person name="Grigoriev I.V."/>
            <person name="Debuchy R."/>
            <person name="Gladieux P."/>
            <person name="Thoren M.H."/>
            <person name="Johannesson H."/>
        </authorList>
    </citation>
    <scope>NUCLEOTIDE SEQUENCE</scope>
    <source>
        <strain evidence="8">CBS 538.74</strain>
    </source>
</reference>
<feature type="transmembrane region" description="Helical" evidence="6">
    <location>
        <begin position="124"/>
        <end position="146"/>
    </location>
</feature>
<feature type="transmembrane region" description="Helical" evidence="6">
    <location>
        <begin position="72"/>
        <end position="90"/>
    </location>
</feature>
<dbReference type="PROSITE" id="PS50850">
    <property type="entry name" value="MFS"/>
    <property type="match status" value="1"/>
</dbReference>
<organism evidence="8 9">
    <name type="scientific">Chaetomidium leptoderma</name>
    <dbReference type="NCBI Taxonomy" id="669021"/>
    <lineage>
        <taxon>Eukaryota</taxon>
        <taxon>Fungi</taxon>
        <taxon>Dikarya</taxon>
        <taxon>Ascomycota</taxon>
        <taxon>Pezizomycotina</taxon>
        <taxon>Sordariomycetes</taxon>
        <taxon>Sordariomycetidae</taxon>
        <taxon>Sordariales</taxon>
        <taxon>Chaetomiaceae</taxon>
        <taxon>Chaetomidium</taxon>
    </lineage>
</organism>
<evidence type="ECO:0000256" key="2">
    <source>
        <dbReference type="ARBA" id="ARBA00010992"/>
    </source>
</evidence>
<evidence type="ECO:0000313" key="9">
    <source>
        <dbReference type="Proteomes" id="UP001302745"/>
    </source>
</evidence>
<feature type="domain" description="Major facilitator superfamily (MFS) profile" evidence="7">
    <location>
        <begin position="21"/>
        <end position="466"/>
    </location>
</feature>
<proteinExistence type="inferred from homology"/>
<feature type="transmembrane region" description="Helical" evidence="6">
    <location>
        <begin position="278"/>
        <end position="304"/>
    </location>
</feature>
<dbReference type="SUPFAM" id="SSF103473">
    <property type="entry name" value="MFS general substrate transporter"/>
    <property type="match status" value="1"/>
</dbReference>
<evidence type="ECO:0000313" key="8">
    <source>
        <dbReference type="EMBL" id="KAK4148653.1"/>
    </source>
</evidence>
<dbReference type="PANTHER" id="PTHR48022">
    <property type="entry name" value="PLASTIDIC GLUCOSE TRANSPORTER 4"/>
    <property type="match status" value="1"/>
</dbReference>
<dbReference type="PANTHER" id="PTHR48022:SF10">
    <property type="entry name" value="MAJOR FACILITATOR SUPERFAMILY (MFS) PROFILE DOMAIN-CONTAINING PROTEIN"/>
    <property type="match status" value="1"/>
</dbReference>
<feature type="transmembrane region" description="Helical" evidence="6">
    <location>
        <begin position="158"/>
        <end position="176"/>
    </location>
</feature>
<reference evidence="8" key="1">
    <citation type="journal article" date="2023" name="Mol. Phylogenet. Evol.">
        <title>Genome-scale phylogeny and comparative genomics of the fungal order Sordariales.</title>
        <authorList>
            <person name="Hensen N."/>
            <person name="Bonometti L."/>
            <person name="Westerberg I."/>
            <person name="Brannstrom I.O."/>
            <person name="Guillou S."/>
            <person name="Cros-Aarteil S."/>
            <person name="Calhoun S."/>
            <person name="Haridas S."/>
            <person name="Kuo A."/>
            <person name="Mondo S."/>
            <person name="Pangilinan J."/>
            <person name="Riley R."/>
            <person name="LaButti K."/>
            <person name="Andreopoulos B."/>
            <person name="Lipzen A."/>
            <person name="Chen C."/>
            <person name="Yan M."/>
            <person name="Daum C."/>
            <person name="Ng V."/>
            <person name="Clum A."/>
            <person name="Steindorff A."/>
            <person name="Ohm R.A."/>
            <person name="Martin F."/>
            <person name="Silar P."/>
            <person name="Natvig D.O."/>
            <person name="Lalanne C."/>
            <person name="Gautier V."/>
            <person name="Ament-Velasquez S.L."/>
            <person name="Kruys A."/>
            <person name="Hutchinson M.I."/>
            <person name="Powell A.J."/>
            <person name="Barry K."/>
            <person name="Miller A.N."/>
            <person name="Grigoriev I.V."/>
            <person name="Debuchy R."/>
            <person name="Gladieux P."/>
            <person name="Hiltunen Thoren M."/>
            <person name="Johannesson H."/>
        </authorList>
    </citation>
    <scope>NUCLEOTIDE SEQUENCE</scope>
    <source>
        <strain evidence="8">CBS 538.74</strain>
    </source>
</reference>
<comment type="subcellular location">
    <subcellularLocation>
        <location evidence="1">Membrane</location>
        <topology evidence="1">Multi-pass membrane protein</topology>
    </subcellularLocation>
</comment>
<name>A0AAN6VC04_9PEZI</name>
<evidence type="ECO:0000256" key="6">
    <source>
        <dbReference type="SAM" id="Phobius"/>
    </source>
</evidence>
<dbReference type="Pfam" id="PF00083">
    <property type="entry name" value="Sugar_tr"/>
    <property type="match status" value="1"/>
</dbReference>
<gene>
    <name evidence="8" type="ORF">C8A00DRAFT_19558</name>
</gene>
<dbReference type="InterPro" id="IPR005828">
    <property type="entry name" value="MFS_sugar_transport-like"/>
</dbReference>
<feature type="transmembrane region" description="Helical" evidence="6">
    <location>
        <begin position="188"/>
        <end position="210"/>
    </location>
</feature>
<evidence type="ECO:0000256" key="3">
    <source>
        <dbReference type="ARBA" id="ARBA00022692"/>
    </source>
</evidence>
<dbReference type="EMBL" id="MU857293">
    <property type="protein sequence ID" value="KAK4148653.1"/>
    <property type="molecule type" value="Genomic_DNA"/>
</dbReference>
<dbReference type="InterPro" id="IPR020846">
    <property type="entry name" value="MFS_dom"/>
</dbReference>
<dbReference type="FunFam" id="1.20.1250.20:FF:000078">
    <property type="entry name" value="MFS maltose transporter, putative"/>
    <property type="match status" value="1"/>
</dbReference>
<keyword evidence="5 6" id="KW-0472">Membrane</keyword>
<dbReference type="PROSITE" id="PS00217">
    <property type="entry name" value="SUGAR_TRANSPORT_2"/>
    <property type="match status" value="1"/>
</dbReference>
<keyword evidence="3 6" id="KW-0812">Transmembrane</keyword>
<evidence type="ECO:0000256" key="5">
    <source>
        <dbReference type="ARBA" id="ARBA00023136"/>
    </source>
</evidence>